<dbReference type="PANTHER" id="PTHR10587:SF133">
    <property type="entry name" value="CHITIN DEACETYLASE 1-RELATED"/>
    <property type="match status" value="1"/>
</dbReference>
<accession>A0A4R0P0J9</accession>
<dbReference type="InterPro" id="IPR050248">
    <property type="entry name" value="Polysacc_deacetylase_ArnD"/>
</dbReference>
<feature type="domain" description="NodB homology" evidence="3">
    <location>
        <begin position="26"/>
        <end position="216"/>
    </location>
</feature>
<dbReference type="PROSITE" id="PS51677">
    <property type="entry name" value="NODB"/>
    <property type="match status" value="1"/>
</dbReference>
<dbReference type="Gene3D" id="3.20.20.370">
    <property type="entry name" value="Glycoside hydrolase/deacetylase"/>
    <property type="match status" value="1"/>
</dbReference>
<dbReference type="GO" id="GO:0046872">
    <property type="term" value="F:metal ion binding"/>
    <property type="evidence" value="ECO:0007669"/>
    <property type="project" value="UniProtKB-KW"/>
</dbReference>
<dbReference type="Proteomes" id="UP000291485">
    <property type="component" value="Unassembled WGS sequence"/>
</dbReference>
<dbReference type="CDD" id="cd10917">
    <property type="entry name" value="CE4_NodB_like_6s_7s"/>
    <property type="match status" value="1"/>
</dbReference>
<keyword evidence="1" id="KW-0479">Metal-binding</keyword>
<protein>
    <submittedName>
        <fullName evidence="4">Polysaccharide deacetylase family protein</fullName>
    </submittedName>
</protein>
<reference evidence="4 5" key="1">
    <citation type="submission" date="2019-02" db="EMBL/GenBank/DDBJ databases">
        <title>Pedobacter sp. RP-3-11 sp. nov., isolated from Arctic soil.</title>
        <authorList>
            <person name="Dahal R.H."/>
        </authorList>
    </citation>
    <scope>NUCLEOTIDE SEQUENCE [LARGE SCALE GENOMIC DNA]</scope>
    <source>
        <strain evidence="4 5">RP-3-11</strain>
    </source>
</reference>
<comment type="caution">
    <text evidence="4">The sequence shown here is derived from an EMBL/GenBank/DDBJ whole genome shotgun (WGS) entry which is preliminary data.</text>
</comment>
<organism evidence="4 5">
    <name type="scientific">Pedobacter frigidisoli</name>
    <dbReference type="NCBI Taxonomy" id="2530455"/>
    <lineage>
        <taxon>Bacteria</taxon>
        <taxon>Pseudomonadati</taxon>
        <taxon>Bacteroidota</taxon>
        <taxon>Sphingobacteriia</taxon>
        <taxon>Sphingobacteriales</taxon>
        <taxon>Sphingobacteriaceae</taxon>
        <taxon>Pedobacter</taxon>
    </lineage>
</organism>
<evidence type="ECO:0000256" key="2">
    <source>
        <dbReference type="ARBA" id="ARBA00022801"/>
    </source>
</evidence>
<proteinExistence type="predicted"/>
<evidence type="ECO:0000256" key="1">
    <source>
        <dbReference type="ARBA" id="ARBA00022723"/>
    </source>
</evidence>
<evidence type="ECO:0000313" key="5">
    <source>
        <dbReference type="Proteomes" id="UP000291485"/>
    </source>
</evidence>
<evidence type="ECO:0000313" key="4">
    <source>
        <dbReference type="EMBL" id="TCD10216.1"/>
    </source>
</evidence>
<name>A0A4R0P0J9_9SPHI</name>
<keyword evidence="5" id="KW-1185">Reference proteome</keyword>
<evidence type="ECO:0000259" key="3">
    <source>
        <dbReference type="PROSITE" id="PS51677"/>
    </source>
</evidence>
<dbReference type="AlphaFoldDB" id="A0A4R0P0J9"/>
<dbReference type="GO" id="GO:0016020">
    <property type="term" value="C:membrane"/>
    <property type="evidence" value="ECO:0007669"/>
    <property type="project" value="TreeGrafter"/>
</dbReference>
<dbReference type="InterPro" id="IPR011330">
    <property type="entry name" value="Glyco_hydro/deAcase_b/a-brl"/>
</dbReference>
<dbReference type="RefSeq" id="WP_131558382.1">
    <property type="nucleotide sequence ID" value="NZ_SJSN01000007.1"/>
</dbReference>
<dbReference type="PANTHER" id="PTHR10587">
    <property type="entry name" value="GLYCOSYL TRANSFERASE-RELATED"/>
    <property type="match status" value="1"/>
</dbReference>
<dbReference type="SUPFAM" id="SSF88713">
    <property type="entry name" value="Glycoside hydrolase/deacetylase"/>
    <property type="match status" value="1"/>
</dbReference>
<dbReference type="EMBL" id="SJSN01000007">
    <property type="protein sequence ID" value="TCD10216.1"/>
    <property type="molecule type" value="Genomic_DNA"/>
</dbReference>
<dbReference type="GO" id="GO:0016810">
    <property type="term" value="F:hydrolase activity, acting on carbon-nitrogen (but not peptide) bonds"/>
    <property type="evidence" value="ECO:0007669"/>
    <property type="project" value="InterPro"/>
</dbReference>
<gene>
    <name evidence="4" type="ORF">EZ449_10350</name>
</gene>
<sequence length="218" mass="25269">MYLIKSPLLLKWYYPSLLWNKSRTDKVIYLTFDDGPIPNVTDFILKTLKAFNAKATFFCIGNNIVKHPEVFERVKSDGHAIGNHTFNHLKGWKTDDKTYIENTLKCQTLTKTNLFRPPYGRIKKSQIRSLESLVWSSESNSQLQTSDSKLKIIMWDVLSGDFDINLAPEKCYHNVIKNTQNGSIIVFHDSLKAFDRLEYALPRVLKYFTDQGFTFSTL</sequence>
<dbReference type="GO" id="GO:0005975">
    <property type="term" value="P:carbohydrate metabolic process"/>
    <property type="evidence" value="ECO:0007669"/>
    <property type="project" value="InterPro"/>
</dbReference>
<dbReference type="InterPro" id="IPR002509">
    <property type="entry name" value="NODB_dom"/>
</dbReference>
<dbReference type="OrthoDB" id="9812065at2"/>
<keyword evidence="2" id="KW-0378">Hydrolase</keyword>
<dbReference type="Pfam" id="PF01522">
    <property type="entry name" value="Polysacc_deac_1"/>
    <property type="match status" value="1"/>
</dbReference>